<dbReference type="GO" id="GO:0008270">
    <property type="term" value="F:zinc ion binding"/>
    <property type="evidence" value="ECO:0007669"/>
    <property type="project" value="UniProtKB-KW"/>
</dbReference>
<dbReference type="InterPro" id="IPR001841">
    <property type="entry name" value="Znf_RING"/>
</dbReference>
<dbReference type="Gene3D" id="3.30.40.10">
    <property type="entry name" value="Zinc/RING finger domain, C3HC4 (zinc finger)"/>
    <property type="match status" value="4"/>
</dbReference>
<evidence type="ECO:0008006" key="10">
    <source>
        <dbReference type="Google" id="ProtNLM"/>
    </source>
</evidence>
<feature type="region of interest" description="Disordered" evidence="5">
    <location>
        <begin position="538"/>
        <end position="558"/>
    </location>
</feature>
<evidence type="ECO:0000256" key="1">
    <source>
        <dbReference type="ARBA" id="ARBA00022723"/>
    </source>
</evidence>
<evidence type="ECO:0000259" key="6">
    <source>
        <dbReference type="PROSITE" id="PS50089"/>
    </source>
</evidence>
<feature type="compositionally biased region" description="Low complexity" evidence="5">
    <location>
        <begin position="144"/>
        <end position="155"/>
    </location>
</feature>
<dbReference type="SMART" id="SM00291">
    <property type="entry name" value="ZnF_ZZ"/>
    <property type="match status" value="2"/>
</dbReference>
<feature type="domain" description="RING-type" evidence="6">
    <location>
        <begin position="26"/>
        <end position="66"/>
    </location>
</feature>
<evidence type="ECO:0000256" key="2">
    <source>
        <dbReference type="ARBA" id="ARBA00022771"/>
    </source>
</evidence>
<keyword evidence="1" id="KW-0479">Metal-binding</keyword>
<dbReference type="Pfam" id="PF00569">
    <property type="entry name" value="ZZ"/>
    <property type="match status" value="2"/>
</dbReference>
<evidence type="ECO:0000256" key="3">
    <source>
        <dbReference type="ARBA" id="ARBA00022833"/>
    </source>
</evidence>
<dbReference type="EMBL" id="LR999453">
    <property type="protein sequence ID" value="CAE5971498.1"/>
    <property type="molecule type" value="Genomic_DNA"/>
</dbReference>
<dbReference type="Gene3D" id="3.30.60.90">
    <property type="match status" value="2"/>
</dbReference>
<evidence type="ECO:0000256" key="4">
    <source>
        <dbReference type="PROSITE-ProRule" id="PRU00228"/>
    </source>
</evidence>
<dbReference type="SUPFAM" id="SSF57850">
    <property type="entry name" value="RING/U-box"/>
    <property type="match status" value="6"/>
</dbReference>
<dbReference type="PANTHER" id="PTHR15898">
    <property type="entry name" value="BIFUNCTIONAL APOPTOSIS REGULATOR"/>
    <property type="match status" value="1"/>
</dbReference>
<name>A0A8S1ZXA5_ARAAE</name>
<accession>A0A8S1ZXA5</accession>
<protein>
    <recommendedName>
        <fullName evidence="10">E3 ubiquitin-protein ligase PRT1</fullName>
    </recommendedName>
</protein>
<dbReference type="InterPro" id="IPR000433">
    <property type="entry name" value="Znf_ZZ"/>
</dbReference>
<evidence type="ECO:0000313" key="8">
    <source>
        <dbReference type="EMBL" id="CAE5971498.1"/>
    </source>
</evidence>
<dbReference type="PROSITE" id="PS50089">
    <property type="entry name" value="ZF_RING_2"/>
    <property type="match status" value="3"/>
</dbReference>
<reference evidence="8" key="1">
    <citation type="submission" date="2021-01" db="EMBL/GenBank/DDBJ databases">
        <authorList>
            <person name="Bezrukov I."/>
        </authorList>
    </citation>
    <scope>NUCLEOTIDE SEQUENCE</scope>
</reference>
<dbReference type="FunFam" id="3.30.40.10:FF:000489">
    <property type="entry name" value="E3 ubiquitin-protein ligase PRT1"/>
    <property type="match status" value="2"/>
</dbReference>
<dbReference type="PROSITE" id="PS01357">
    <property type="entry name" value="ZF_ZZ_1"/>
    <property type="match status" value="2"/>
</dbReference>
<feature type="domain" description="ZZ-type" evidence="7">
    <location>
        <begin position="312"/>
        <end position="376"/>
    </location>
</feature>
<dbReference type="InterPro" id="IPR027370">
    <property type="entry name" value="Znf-RING_euk"/>
</dbReference>
<feature type="compositionally biased region" description="Polar residues" evidence="5">
    <location>
        <begin position="797"/>
        <end position="806"/>
    </location>
</feature>
<dbReference type="PROSITE" id="PS00518">
    <property type="entry name" value="ZF_RING_1"/>
    <property type="match status" value="2"/>
</dbReference>
<dbReference type="InterPro" id="IPR043145">
    <property type="entry name" value="Znf_ZZ_sf"/>
</dbReference>
<feature type="region of interest" description="Disordered" evidence="5">
    <location>
        <begin position="143"/>
        <end position="169"/>
    </location>
</feature>
<dbReference type="Pfam" id="PF13920">
    <property type="entry name" value="zf-C3HC4_3"/>
    <property type="match status" value="1"/>
</dbReference>
<dbReference type="PROSITE" id="PS50135">
    <property type="entry name" value="ZF_ZZ_2"/>
    <property type="match status" value="2"/>
</dbReference>
<organism evidence="8 9">
    <name type="scientific">Arabidopsis arenosa</name>
    <name type="common">Sand rock-cress</name>
    <name type="synonym">Cardaminopsis arenosa</name>
    <dbReference type="NCBI Taxonomy" id="38785"/>
    <lineage>
        <taxon>Eukaryota</taxon>
        <taxon>Viridiplantae</taxon>
        <taxon>Streptophyta</taxon>
        <taxon>Embryophyta</taxon>
        <taxon>Tracheophyta</taxon>
        <taxon>Spermatophyta</taxon>
        <taxon>Magnoliopsida</taxon>
        <taxon>eudicotyledons</taxon>
        <taxon>Gunneridae</taxon>
        <taxon>Pentapetalae</taxon>
        <taxon>rosids</taxon>
        <taxon>malvids</taxon>
        <taxon>Brassicales</taxon>
        <taxon>Brassicaceae</taxon>
        <taxon>Camelineae</taxon>
        <taxon>Arabidopsis</taxon>
    </lineage>
</organism>
<dbReference type="FunFam" id="3.30.60.90:FF:000014">
    <property type="entry name" value="E3 ubiquitin-protein ligase PRT1"/>
    <property type="match status" value="2"/>
</dbReference>
<keyword evidence="3" id="KW-0862">Zinc</keyword>
<dbReference type="SMART" id="SM00184">
    <property type="entry name" value="RING"/>
    <property type="match status" value="4"/>
</dbReference>
<feature type="domain" description="ZZ-type" evidence="7">
    <location>
        <begin position="701"/>
        <end position="765"/>
    </location>
</feature>
<feature type="domain" description="RING-type" evidence="6">
    <location>
        <begin position="198"/>
        <end position="238"/>
    </location>
</feature>
<evidence type="ECO:0000259" key="7">
    <source>
        <dbReference type="PROSITE" id="PS50135"/>
    </source>
</evidence>
<dbReference type="Pfam" id="PF13445">
    <property type="entry name" value="zf-RING_UBOX"/>
    <property type="match status" value="2"/>
</dbReference>
<dbReference type="InterPro" id="IPR013083">
    <property type="entry name" value="Znf_RING/FYVE/PHD"/>
</dbReference>
<dbReference type="GO" id="GO:0043161">
    <property type="term" value="P:proteasome-mediated ubiquitin-dependent protein catabolic process"/>
    <property type="evidence" value="ECO:0007669"/>
    <property type="project" value="TreeGrafter"/>
</dbReference>
<gene>
    <name evidence="8" type="ORF">AARE701A_LOCUS8098</name>
</gene>
<feature type="domain" description="RING-type" evidence="6">
    <location>
        <begin position="587"/>
        <end position="627"/>
    </location>
</feature>
<proteinExistence type="predicted"/>
<dbReference type="CDD" id="cd02338">
    <property type="entry name" value="ZZ_PCMF_like"/>
    <property type="match status" value="2"/>
</dbReference>
<dbReference type="AlphaFoldDB" id="A0A8S1ZXA5"/>
<keyword evidence="2 4" id="KW-0863">Zinc-finger</keyword>
<dbReference type="PANTHER" id="PTHR15898:SF13">
    <property type="entry name" value="BIFUNCTIONAL APOPTOSIS REGULATOR"/>
    <property type="match status" value="1"/>
</dbReference>
<keyword evidence="9" id="KW-1185">Reference proteome</keyword>
<sequence length="806" mass="89766">MAQPMNDITVKNNESHEEEIPDQFLCCVCLELLYKPIVLSCGHLSCFWCVHNSMNGFRESHCPICRDPYVHFPSVCQKLHFLLKKMYPLAHKKREEQVLKEEEELDCFSPQIDVVLDEPKVKDVSVCSGVSLNVSDKQKVDEGSNAANLLSSSSSRGGSPCIPSNQEPTDAQTLNVHENELPKNNKVSNQISKDDLLCSACKELLVRPVVLNCGHVYCEGCVVDMAEESEKIKCLECNVCDPRGFPKVCLILEQLLEENFPEEYKSRTSGVQKRLAHNSKGNFQSHLKEGPSLSNDNNDDLPWLANPGSNVHFGAGCDSCGVYPIIGDRYRCKDCKEEIGYDLCKDCYETPSKVPGRFNQQHTPDHRLELARAPQVLINFNSIGILLGPSDISTEAMDTDEGEEGPRGLLTHGASYYSRELLYKPIVLSCGHLSCFWCVHKSMNGFRESHCPICRDPYVHFPSVCQKLHFLLKKMYPLAHKKREEQVLKEEEELDCFSPQIDVVLDEPKVKDVSVCSGVSLNVSDKQKVDEGSNAANFLSSSSSRGGSPCIPSNQEPTDAQTLNVHENELPKNIKVSNQISKDDLLCSACKELLVRPVVLNCGHVYCEGCVVDMAEESEKIKCLECNVCDPRGFPKVCLILEQLLEENFPEEYKSRTSGVQKRLAHNSKGNFQSHLKEGPSLSNDNNDDLPWLANPGSNVHFGAGCDSCGVYPIIGDRYRCKDCKEEIGYDLCKDCYETPSKVPGRFNQQHTPDHRLELARAPQVLINFNSIGILLGPSDISTEAMDTDEGEEGPRGSSNESSSTE</sequence>
<feature type="region of interest" description="Disordered" evidence="5">
    <location>
        <begin position="781"/>
        <end position="806"/>
    </location>
</feature>
<dbReference type="InterPro" id="IPR017907">
    <property type="entry name" value="Znf_RING_CS"/>
</dbReference>
<dbReference type="Proteomes" id="UP000682877">
    <property type="component" value="Chromosome 3"/>
</dbReference>
<evidence type="ECO:0000256" key="5">
    <source>
        <dbReference type="SAM" id="MobiDB-lite"/>
    </source>
</evidence>
<evidence type="ECO:0000313" key="9">
    <source>
        <dbReference type="Proteomes" id="UP000682877"/>
    </source>
</evidence>
<dbReference type="GO" id="GO:0061630">
    <property type="term" value="F:ubiquitin protein ligase activity"/>
    <property type="evidence" value="ECO:0007669"/>
    <property type="project" value="TreeGrafter"/>
</dbReference>